<evidence type="ECO:0000313" key="2">
    <source>
        <dbReference type="Proteomes" id="UP000271683"/>
    </source>
</evidence>
<proteinExistence type="predicted"/>
<dbReference type="Gene3D" id="3.30.750.24">
    <property type="entry name" value="STAS domain"/>
    <property type="match status" value="1"/>
</dbReference>
<dbReference type="PANTHER" id="PTHR35526">
    <property type="entry name" value="ANTI-SIGMA-F FACTOR RSBW-RELATED"/>
    <property type="match status" value="1"/>
</dbReference>
<dbReference type="InterPro" id="IPR036513">
    <property type="entry name" value="STAS_dom_sf"/>
</dbReference>
<dbReference type="OrthoDB" id="3364147at2"/>
<name>A0A3N1GR57_9ACTN</name>
<sequence length="270" mass="29234">MDRALPHLSDTFEGSTVEITGHAESESLEMVVHGRWNAALAIDLRSAIHKCLAEHPTVLLADLRDLGDPDGRSAPLWLAAHRAANLRHPHVRLALCIPPAAMLATRLRRVGALRFLSMFASMPEARAARVGGLAPPDRLQLTLAPEPHSPTRARDLVTRACLDWRLAPLRHRAVAVVSELVANGVEHAGTPLRLTVSRRGTGLYLAVQDDDPRLPVLLAPSSHEPGEPLLARGHGLRVVNVAASAWGARNHRGGKVVWATVRDSVRQTDA</sequence>
<dbReference type="CDD" id="cd16936">
    <property type="entry name" value="HATPase_RsbW-like"/>
    <property type="match status" value="1"/>
</dbReference>
<dbReference type="RefSeq" id="WP_143162719.1">
    <property type="nucleotide sequence ID" value="NZ_RJKL01000001.1"/>
</dbReference>
<dbReference type="SUPFAM" id="SSF55874">
    <property type="entry name" value="ATPase domain of HSP90 chaperone/DNA topoisomerase II/histidine kinase"/>
    <property type="match status" value="1"/>
</dbReference>
<protein>
    <submittedName>
        <fullName evidence="1">Uncharacterized protein</fullName>
    </submittedName>
</protein>
<dbReference type="Gene3D" id="3.30.565.10">
    <property type="entry name" value="Histidine kinase-like ATPase, C-terminal domain"/>
    <property type="match status" value="1"/>
</dbReference>
<dbReference type="PANTHER" id="PTHR35526:SF3">
    <property type="entry name" value="ANTI-SIGMA-F FACTOR RSBW"/>
    <property type="match status" value="1"/>
</dbReference>
<gene>
    <name evidence="1" type="ORF">EDD30_5675</name>
</gene>
<dbReference type="InterPro" id="IPR050267">
    <property type="entry name" value="Anti-sigma-factor_SerPK"/>
</dbReference>
<comment type="caution">
    <text evidence="1">The sequence shown here is derived from an EMBL/GenBank/DDBJ whole genome shotgun (WGS) entry which is preliminary data.</text>
</comment>
<dbReference type="Proteomes" id="UP000271683">
    <property type="component" value="Unassembled WGS sequence"/>
</dbReference>
<accession>A0A3N1GR57</accession>
<dbReference type="EMBL" id="RJKL01000001">
    <property type="protein sequence ID" value="ROP32728.1"/>
    <property type="molecule type" value="Genomic_DNA"/>
</dbReference>
<dbReference type="AlphaFoldDB" id="A0A3N1GR57"/>
<dbReference type="InterPro" id="IPR036890">
    <property type="entry name" value="HATPase_C_sf"/>
</dbReference>
<reference evidence="1 2" key="1">
    <citation type="submission" date="2018-11" db="EMBL/GenBank/DDBJ databases">
        <title>Sequencing the genomes of 1000 actinobacteria strains.</title>
        <authorList>
            <person name="Klenk H.-P."/>
        </authorList>
    </citation>
    <scope>NUCLEOTIDE SEQUENCE [LARGE SCALE GENOMIC DNA]</scope>
    <source>
        <strain evidence="1 2">DSM 43634</strain>
    </source>
</reference>
<evidence type="ECO:0000313" key="1">
    <source>
        <dbReference type="EMBL" id="ROP32728.1"/>
    </source>
</evidence>
<organism evidence="1 2">
    <name type="scientific">Couchioplanes caeruleus</name>
    <dbReference type="NCBI Taxonomy" id="56438"/>
    <lineage>
        <taxon>Bacteria</taxon>
        <taxon>Bacillati</taxon>
        <taxon>Actinomycetota</taxon>
        <taxon>Actinomycetes</taxon>
        <taxon>Micromonosporales</taxon>
        <taxon>Micromonosporaceae</taxon>
        <taxon>Couchioplanes</taxon>
    </lineage>
</organism>